<accession>A0A914QMD0</accession>
<sequence length="176" mass="21071">MANLKLKRACETYDGLMGKAFVDCKIGYTNERLDNLHNKAVEQIHDDILGRIKNEGIVAEVFENLTDQLKNIFIKYKEKNEMLVETEKKCIELIEAQRRHEEKLAEADEKLAKEKMEHELRQFELYEQQVKERRQHEREQIQAENERMLEARKHQEEMRRIENHRIAEVEGQIVIV</sequence>
<dbReference type="Proteomes" id="UP000887578">
    <property type="component" value="Unplaced"/>
</dbReference>
<dbReference type="AlphaFoldDB" id="A0A914QMD0"/>
<protein>
    <submittedName>
        <fullName evidence="3">Uncharacterized protein</fullName>
    </submittedName>
</protein>
<keyword evidence="2" id="KW-1185">Reference proteome</keyword>
<evidence type="ECO:0000313" key="2">
    <source>
        <dbReference type="Proteomes" id="UP000887578"/>
    </source>
</evidence>
<organism evidence="2 3">
    <name type="scientific">Panagrolaimus davidi</name>
    <dbReference type="NCBI Taxonomy" id="227884"/>
    <lineage>
        <taxon>Eukaryota</taxon>
        <taxon>Metazoa</taxon>
        <taxon>Ecdysozoa</taxon>
        <taxon>Nematoda</taxon>
        <taxon>Chromadorea</taxon>
        <taxon>Rhabditida</taxon>
        <taxon>Tylenchina</taxon>
        <taxon>Panagrolaimomorpha</taxon>
        <taxon>Panagrolaimoidea</taxon>
        <taxon>Panagrolaimidae</taxon>
        <taxon>Panagrolaimus</taxon>
    </lineage>
</organism>
<evidence type="ECO:0000313" key="3">
    <source>
        <dbReference type="WBParaSite" id="PDA_v2.g4866.t1"/>
    </source>
</evidence>
<dbReference type="WBParaSite" id="PDA_v2.g4866.t1">
    <property type="protein sequence ID" value="PDA_v2.g4866.t1"/>
    <property type="gene ID" value="PDA_v2.g4866"/>
</dbReference>
<feature type="coiled-coil region" evidence="1">
    <location>
        <begin position="90"/>
        <end position="158"/>
    </location>
</feature>
<proteinExistence type="predicted"/>
<reference evidence="3" key="1">
    <citation type="submission" date="2022-11" db="UniProtKB">
        <authorList>
            <consortium name="WormBaseParasite"/>
        </authorList>
    </citation>
    <scope>IDENTIFICATION</scope>
</reference>
<evidence type="ECO:0000256" key="1">
    <source>
        <dbReference type="SAM" id="Coils"/>
    </source>
</evidence>
<name>A0A914QMD0_9BILA</name>
<keyword evidence="1" id="KW-0175">Coiled coil</keyword>